<dbReference type="OrthoDB" id="9813612at2"/>
<evidence type="ECO:0000256" key="2">
    <source>
        <dbReference type="ARBA" id="ARBA00003444"/>
    </source>
</evidence>
<dbReference type="SUPFAM" id="SSF53383">
    <property type="entry name" value="PLP-dependent transferases"/>
    <property type="match status" value="1"/>
</dbReference>
<dbReference type="STRING" id="1601833.SAMN05518684_104175"/>
<evidence type="ECO:0000256" key="7">
    <source>
        <dbReference type="ARBA" id="ARBA00023239"/>
    </source>
</evidence>
<dbReference type="PANTHER" id="PTHR42885:SF1">
    <property type="entry name" value="THREONINE-PHOSPHATE DECARBOXYLASE"/>
    <property type="match status" value="1"/>
</dbReference>
<dbReference type="Pfam" id="PF00155">
    <property type="entry name" value="Aminotran_1_2"/>
    <property type="match status" value="1"/>
</dbReference>
<keyword evidence="7" id="KW-0456">Lyase</keyword>
<dbReference type="NCBIfam" id="TIGR01140">
    <property type="entry name" value="L_thr_O3P_dcar"/>
    <property type="match status" value="1"/>
</dbReference>
<keyword evidence="5" id="KW-0169">Cobalamin biosynthesis</keyword>
<name>A0A1H9SFU5_9BACI</name>
<dbReference type="Proteomes" id="UP000198571">
    <property type="component" value="Unassembled WGS sequence"/>
</dbReference>
<comment type="pathway">
    <text evidence="3">Cofactor biosynthesis; adenosylcobalamin biosynthesis.</text>
</comment>
<feature type="domain" description="Aminotransferase class I/classII large" evidence="10">
    <location>
        <begin position="24"/>
        <end position="356"/>
    </location>
</feature>
<proteinExistence type="predicted"/>
<evidence type="ECO:0000313" key="11">
    <source>
        <dbReference type="EMBL" id="SER83253.1"/>
    </source>
</evidence>
<dbReference type="InterPro" id="IPR015422">
    <property type="entry name" value="PyrdxlP-dep_Trfase_small"/>
</dbReference>
<dbReference type="InterPro" id="IPR004839">
    <property type="entry name" value="Aminotransferase_I/II_large"/>
</dbReference>
<dbReference type="InterPro" id="IPR015424">
    <property type="entry name" value="PyrdxlP-dep_Trfase"/>
</dbReference>
<evidence type="ECO:0000256" key="8">
    <source>
        <dbReference type="ARBA" id="ARBA00029996"/>
    </source>
</evidence>
<dbReference type="RefSeq" id="WP_093048974.1">
    <property type="nucleotide sequence ID" value="NZ_FOGT01000004.1"/>
</dbReference>
<comment type="catalytic activity">
    <reaction evidence="9">
        <text>O-phospho-L-threonine + H(+) = (R)-1-aminopropan-2-yl phosphate + CO2</text>
        <dbReference type="Rhea" id="RHEA:11492"/>
        <dbReference type="ChEBI" id="CHEBI:15378"/>
        <dbReference type="ChEBI" id="CHEBI:16526"/>
        <dbReference type="ChEBI" id="CHEBI:58563"/>
        <dbReference type="ChEBI" id="CHEBI:58675"/>
        <dbReference type="EC" id="4.1.1.81"/>
    </reaction>
</comment>
<comment type="cofactor">
    <cofactor evidence="1">
        <name>pyridoxal 5'-phosphate</name>
        <dbReference type="ChEBI" id="CHEBI:597326"/>
    </cofactor>
</comment>
<evidence type="ECO:0000256" key="9">
    <source>
        <dbReference type="ARBA" id="ARBA00048531"/>
    </source>
</evidence>
<evidence type="ECO:0000256" key="6">
    <source>
        <dbReference type="ARBA" id="ARBA00022898"/>
    </source>
</evidence>
<dbReference type="CDD" id="cd00609">
    <property type="entry name" value="AAT_like"/>
    <property type="match status" value="1"/>
</dbReference>
<evidence type="ECO:0000259" key="10">
    <source>
        <dbReference type="Pfam" id="PF00155"/>
    </source>
</evidence>
<dbReference type="UniPathway" id="UPA00148"/>
<sequence>MNWPKHGGQPDVLHKQFNLSKGREILDFSANIHPGGPPSFVTENLRESIESIARYPDPDYGEARSHIAAFNSTETDQVLITNGGAEAVFLAAKYFEGKRALIVEPTFLEYERACGHYHLEVKPVFLRVEEEFHFPLDQVLDELAETEVVFICRPNNPSGTVVSEADIRILLEKGKETGTFLVIDEAFADFLPKEEGDLTPLLNEFSNLILLRSLTKMFAVPGVRAGYMLGAPEVIRAVREWQMPWSVNSFASSLIPVLAGEEAAEFAAASSRYVKGELERIRLQLSSLDFDMSPSSVNFYLLRDRRDPGLADELLKFLLKKGIAARHTHNFNGLDGKYLRFAVLDKPANDQLLEKLAEWRDN</sequence>
<dbReference type="InterPro" id="IPR005860">
    <property type="entry name" value="CobD"/>
</dbReference>
<organism evidence="11 12">
    <name type="scientific">Salipaludibacillus aurantiacus</name>
    <dbReference type="NCBI Taxonomy" id="1601833"/>
    <lineage>
        <taxon>Bacteria</taxon>
        <taxon>Bacillati</taxon>
        <taxon>Bacillota</taxon>
        <taxon>Bacilli</taxon>
        <taxon>Bacillales</taxon>
        <taxon>Bacillaceae</taxon>
    </lineage>
</organism>
<dbReference type="EC" id="4.1.1.81" evidence="4"/>
<keyword evidence="12" id="KW-1185">Reference proteome</keyword>
<evidence type="ECO:0000256" key="3">
    <source>
        <dbReference type="ARBA" id="ARBA00004953"/>
    </source>
</evidence>
<evidence type="ECO:0000256" key="5">
    <source>
        <dbReference type="ARBA" id="ARBA00022573"/>
    </source>
</evidence>
<dbReference type="AlphaFoldDB" id="A0A1H9SFU5"/>
<dbReference type="EMBL" id="FOGT01000004">
    <property type="protein sequence ID" value="SER83253.1"/>
    <property type="molecule type" value="Genomic_DNA"/>
</dbReference>
<keyword evidence="6" id="KW-0663">Pyridoxal phosphate</keyword>
<protein>
    <recommendedName>
        <fullName evidence="4">threonine-phosphate decarboxylase</fullName>
        <ecNumber evidence="4">4.1.1.81</ecNumber>
    </recommendedName>
    <alternativeName>
        <fullName evidence="8">L-threonine-O-3-phosphate decarboxylase</fullName>
    </alternativeName>
</protein>
<dbReference type="Gene3D" id="3.40.640.10">
    <property type="entry name" value="Type I PLP-dependent aspartate aminotransferase-like (Major domain)"/>
    <property type="match status" value="1"/>
</dbReference>
<gene>
    <name evidence="11" type="ORF">SAMN05518684_104175</name>
</gene>
<evidence type="ECO:0000256" key="1">
    <source>
        <dbReference type="ARBA" id="ARBA00001933"/>
    </source>
</evidence>
<dbReference type="GO" id="GO:0009236">
    <property type="term" value="P:cobalamin biosynthetic process"/>
    <property type="evidence" value="ECO:0007669"/>
    <property type="project" value="UniProtKB-UniPathway"/>
</dbReference>
<dbReference type="GO" id="GO:0048472">
    <property type="term" value="F:threonine-phosphate decarboxylase activity"/>
    <property type="evidence" value="ECO:0007669"/>
    <property type="project" value="UniProtKB-EC"/>
</dbReference>
<dbReference type="InterPro" id="IPR015421">
    <property type="entry name" value="PyrdxlP-dep_Trfase_major"/>
</dbReference>
<dbReference type="GO" id="GO:0030170">
    <property type="term" value="F:pyridoxal phosphate binding"/>
    <property type="evidence" value="ECO:0007669"/>
    <property type="project" value="InterPro"/>
</dbReference>
<reference evidence="12" key="1">
    <citation type="submission" date="2016-10" db="EMBL/GenBank/DDBJ databases">
        <authorList>
            <person name="Varghese N."/>
            <person name="Submissions S."/>
        </authorList>
    </citation>
    <scope>NUCLEOTIDE SEQUENCE [LARGE SCALE GENOMIC DNA]</scope>
    <source>
        <strain evidence="12">S9</strain>
    </source>
</reference>
<evidence type="ECO:0000256" key="4">
    <source>
        <dbReference type="ARBA" id="ARBA00012285"/>
    </source>
</evidence>
<accession>A0A1H9SFU5</accession>
<dbReference type="PANTHER" id="PTHR42885">
    <property type="entry name" value="HISTIDINOL-PHOSPHATE AMINOTRANSFERASE-RELATED"/>
    <property type="match status" value="1"/>
</dbReference>
<comment type="function">
    <text evidence="2">Decarboxylates L-threonine-O-3-phosphate to yield (R)-1-amino-2-propanol O-2-phosphate, the precursor for the linkage between the nucleotide loop and the corrin ring in cobalamin.</text>
</comment>
<dbReference type="Gene3D" id="3.90.1150.10">
    <property type="entry name" value="Aspartate Aminotransferase, domain 1"/>
    <property type="match status" value="1"/>
</dbReference>
<evidence type="ECO:0000313" key="12">
    <source>
        <dbReference type="Proteomes" id="UP000198571"/>
    </source>
</evidence>